<accession>A0A2T8FDM9</accession>
<sequence length="206" mass="22514">MDTSAGTRTQRRAAATRQSIVQAAKDILATHGSAALTIEAVADRADVAVQTIYNRVGGRSALLVAVAELAMLENREYMDTAYATPGTIEERLLLTASSYTRFALERPHEFRLLVEPPDHPEALTRIAELIQEQNNKLAATIRDGIAEGVLSVDEDPEVLATALWAMWNGILSLGWRADPLRPDRERLQQLLDAAAGTMLVGLRART</sequence>
<dbReference type="EMBL" id="QDGZ01000002">
    <property type="protein sequence ID" value="PVG83803.1"/>
    <property type="molecule type" value="Genomic_DNA"/>
</dbReference>
<dbReference type="GO" id="GO:0003700">
    <property type="term" value="F:DNA-binding transcription factor activity"/>
    <property type="evidence" value="ECO:0007669"/>
    <property type="project" value="TreeGrafter"/>
</dbReference>
<dbReference type="RefSeq" id="WP_116571276.1">
    <property type="nucleotide sequence ID" value="NZ_QDGZ01000002.1"/>
</dbReference>
<reference evidence="6 7" key="1">
    <citation type="submission" date="2018-04" db="EMBL/GenBank/DDBJ databases">
        <title>Genome of Nocardioides gansuensis WSJ-1.</title>
        <authorList>
            <person name="Wu S."/>
            <person name="Wang G."/>
        </authorList>
    </citation>
    <scope>NUCLEOTIDE SEQUENCE [LARGE SCALE GENOMIC DNA]</scope>
    <source>
        <strain evidence="6 7">WSJ-1</strain>
    </source>
</reference>
<keyword evidence="1" id="KW-0805">Transcription regulation</keyword>
<dbReference type="PANTHER" id="PTHR30055">
    <property type="entry name" value="HTH-TYPE TRANSCRIPTIONAL REGULATOR RUTR"/>
    <property type="match status" value="1"/>
</dbReference>
<dbReference type="PANTHER" id="PTHR30055:SF234">
    <property type="entry name" value="HTH-TYPE TRANSCRIPTIONAL REGULATOR BETI"/>
    <property type="match status" value="1"/>
</dbReference>
<dbReference type="AlphaFoldDB" id="A0A2T8FDM9"/>
<feature type="domain" description="HTH tetR-type" evidence="5">
    <location>
        <begin position="14"/>
        <end position="74"/>
    </location>
</feature>
<dbReference type="Gene3D" id="1.10.357.10">
    <property type="entry name" value="Tetracycline Repressor, domain 2"/>
    <property type="match status" value="1"/>
</dbReference>
<comment type="caution">
    <text evidence="6">The sequence shown here is derived from an EMBL/GenBank/DDBJ whole genome shotgun (WGS) entry which is preliminary data.</text>
</comment>
<evidence type="ECO:0000259" key="5">
    <source>
        <dbReference type="PROSITE" id="PS50977"/>
    </source>
</evidence>
<dbReference type="Pfam" id="PF00440">
    <property type="entry name" value="TetR_N"/>
    <property type="match status" value="1"/>
</dbReference>
<evidence type="ECO:0000256" key="1">
    <source>
        <dbReference type="ARBA" id="ARBA00023015"/>
    </source>
</evidence>
<dbReference type="OrthoDB" id="9802498at2"/>
<dbReference type="InterPro" id="IPR050109">
    <property type="entry name" value="HTH-type_TetR-like_transc_reg"/>
</dbReference>
<keyword evidence="7" id="KW-1185">Reference proteome</keyword>
<protein>
    <submittedName>
        <fullName evidence="6">TetR/AcrR family transcriptional regulator</fullName>
    </submittedName>
</protein>
<proteinExistence type="predicted"/>
<dbReference type="SUPFAM" id="SSF48498">
    <property type="entry name" value="Tetracyclin repressor-like, C-terminal domain"/>
    <property type="match status" value="1"/>
</dbReference>
<gene>
    <name evidence="6" type="ORF">DDE18_05695</name>
</gene>
<dbReference type="InterPro" id="IPR036271">
    <property type="entry name" value="Tet_transcr_reg_TetR-rel_C_sf"/>
</dbReference>
<dbReference type="InterPro" id="IPR025996">
    <property type="entry name" value="MT1864/Rv1816-like_C"/>
</dbReference>
<dbReference type="GO" id="GO:0000976">
    <property type="term" value="F:transcription cis-regulatory region binding"/>
    <property type="evidence" value="ECO:0007669"/>
    <property type="project" value="TreeGrafter"/>
</dbReference>
<evidence type="ECO:0000313" key="6">
    <source>
        <dbReference type="EMBL" id="PVG83803.1"/>
    </source>
</evidence>
<dbReference type="Proteomes" id="UP000246018">
    <property type="component" value="Unassembled WGS sequence"/>
</dbReference>
<evidence type="ECO:0000256" key="3">
    <source>
        <dbReference type="ARBA" id="ARBA00023163"/>
    </source>
</evidence>
<dbReference type="PROSITE" id="PS50977">
    <property type="entry name" value="HTH_TETR_2"/>
    <property type="match status" value="1"/>
</dbReference>
<evidence type="ECO:0000313" key="7">
    <source>
        <dbReference type="Proteomes" id="UP000246018"/>
    </source>
</evidence>
<dbReference type="Gene3D" id="1.10.10.60">
    <property type="entry name" value="Homeodomain-like"/>
    <property type="match status" value="1"/>
</dbReference>
<dbReference type="InterPro" id="IPR009057">
    <property type="entry name" value="Homeodomain-like_sf"/>
</dbReference>
<dbReference type="SUPFAM" id="SSF46689">
    <property type="entry name" value="Homeodomain-like"/>
    <property type="match status" value="1"/>
</dbReference>
<dbReference type="Pfam" id="PF13305">
    <property type="entry name" value="TetR_C_33"/>
    <property type="match status" value="1"/>
</dbReference>
<evidence type="ECO:0000256" key="2">
    <source>
        <dbReference type="ARBA" id="ARBA00023125"/>
    </source>
</evidence>
<keyword evidence="3" id="KW-0804">Transcription</keyword>
<evidence type="ECO:0000256" key="4">
    <source>
        <dbReference type="PROSITE-ProRule" id="PRU00335"/>
    </source>
</evidence>
<feature type="DNA-binding region" description="H-T-H motif" evidence="4">
    <location>
        <begin position="37"/>
        <end position="56"/>
    </location>
</feature>
<dbReference type="InterPro" id="IPR001647">
    <property type="entry name" value="HTH_TetR"/>
</dbReference>
<keyword evidence="2 4" id="KW-0238">DNA-binding</keyword>
<name>A0A2T8FDM9_9ACTN</name>
<organism evidence="6 7">
    <name type="scientific">Nocardioides gansuensis</name>
    <dbReference type="NCBI Taxonomy" id="2138300"/>
    <lineage>
        <taxon>Bacteria</taxon>
        <taxon>Bacillati</taxon>
        <taxon>Actinomycetota</taxon>
        <taxon>Actinomycetes</taxon>
        <taxon>Propionibacteriales</taxon>
        <taxon>Nocardioidaceae</taxon>
        <taxon>Nocardioides</taxon>
    </lineage>
</organism>